<keyword evidence="1" id="KW-0175">Coiled coil</keyword>
<feature type="region of interest" description="Disordered" evidence="2">
    <location>
        <begin position="1569"/>
        <end position="1593"/>
    </location>
</feature>
<dbReference type="STRING" id="65357.A0A024FVL0"/>
<feature type="coiled-coil region" evidence="1">
    <location>
        <begin position="687"/>
        <end position="753"/>
    </location>
</feature>
<dbReference type="EMBL" id="CAIX01000596">
    <property type="protein sequence ID" value="CCI11203.1"/>
    <property type="molecule type" value="Genomic_DNA"/>
</dbReference>
<feature type="compositionally biased region" description="Basic and acidic residues" evidence="2">
    <location>
        <begin position="1569"/>
        <end position="1579"/>
    </location>
</feature>
<dbReference type="InParanoid" id="A0A024FVL0"/>
<feature type="coiled-coil region" evidence="1">
    <location>
        <begin position="1069"/>
        <end position="1167"/>
    </location>
</feature>
<sequence length="2069" mass="241241">MGGSDGRQQTSTDEKCKRSVCVSARQELQLLRGDLDELTTENEQIVEQLAQMQAENQQCKLEVKLRDKEIDSLKTTLDDKTAVLARIKAQSDPKDIIHQQNWHQDLKSTSDDHVPALGKMEPADSTPNTRSSLAIRTTKYDGFYDTLKENEQLRIEVSELQSAVQQISKLALAYEEIIESTQCQERIYENTIESQQKAFIQAQNRIQTLEEKIADKSQQGTLLEYTLKGDVKTEHRQLEPQYSNLKADNAANQKCKAHISLQKEGHSLCTLENELETLQTLRCQDENVIQNLQSEDLRAVLEHSSLDNARLQKSRKSKDNIVPEETVLDHKNELQKSKNIIQELKTMLQAMENRQIELENDKRVLEEWNRRYELEAGIHDIMLHYRRIEKELDTQKRQNQNLRDKVGDQKDTIVNVGIVCQRNKPQGMTLESSEQELEALYLQEKMVESRKLLITEDRAKEMELENADLHSKVINKKVEQCTQTLNGSTMLVEARVCRTCETSEKEQRDAELNGERFGIKERANCKALNEVSINQMVKIASNVTASILSTALTNIKTLKAPADDILVSKEGHDVEEKSVKAAKKASNSAQKSDDFDPSERTKQNATCVTAEMIASSVKFALEGQMAQWIKTSQMARDSFSQSNSSNGERELKKDLHFALKGEMLPLKRILEELSVCLDDLSVTQSANTSLQSSLREHERALRAAMDQQSILYKHFVTLQHEKITQKDNFERTNEEAKNKLRDLTLKCEQYEAFIQQVNSDGACTSPTSLEDYVNQARNDDLFFRRMADMTQRMAISELNQARLKRKYHFIVGQLHSRSQVNRDMELDYIEMKKTFKLRILYLESWKEGAEDRMKRMLQTLEQSVLKAPAMELAARHSSLLEKFSLLVEHSNELRLRLLEVASLPAKVSTLEFENTQLRYQQSSCSLDKAAGIEERITQLESLLRNANEQKDSAEHKVATLLAMDTKEHSRNIKRLEKLQQENLILMDRINEVEELYEALHRKCVKYKETATIAAAQAQILIHRQNRIQNGSRDLENRLCEWVATSDEHQVIGLLQRQNMQITSTYQQFAAKYECTLEENERNRAKLQHMELVLEQKAHEFEERRDGMQKEISVLQTAVVETKERDDIAQIARWEVFRKRLDVLEEELRSEQLKRQKLEREIETDNMKRIRTDPLQSSIDQECTPPNHCLEAKVKTLESRERVLMAQLENIDVSRIDAIQREGRGLKREMAQVKQLNEELIQRLETSQERMTQLQRDLETSERERRRLSNEKENFEKQRKAPATDACEEQHTMEENAIGETHGFQKGLAESSHLQRKVGYYESDQAQLQKAAQTTIASLKSLVEEKNGLIQKYQEKMSKVREEMAQEKIMDCQEKQRLDGKLYKDKKDMIEKLREAMEMISQLEQNPKSQRALQAAIERHQNALKQWKRAEMQVSVLRQQLEECEMKKDLIQNEKENAEKQAEEVLEELSVVCNELKVRDQREKDAAMELKNAKRDGADKDAKLKRLRDAITQLKEEFLKAEERHAIAISKAQTGTKNAESELKHQQKAKFMRQNEQLRQRVQHLEAQIREKESTQKKSDSQIQSSRSADRDKAALQKEIARLSNLVKDKSLGESKIVQDLEMQVSVLKAQNLALKQASEGVTRNREEERKVNKRLTMALARLQTKNAEVLQTERRIGELEEELAEWRQKFETVSNAMENKESQIQRMTSHEGDHEQYLERHSQFLTEKLLLERKDWEERYTTQTKQHQEHISRLHQRLAQCSEAYTEKGAGDTMRDKIHEASQGKGIWTRQEAEYIILVEFEDELKELRHNVYEKEQETMHKDTKLLEYELEIESLHVEVSRLKQRNTATQPQNRVNSYEISGTLATSHKHIPLRTQERLEFENIIENMRRLIAKLRAENEKLEKEAQKGRQVGKLQRKSRILESKIEQLTQEKQSTQIRLEGLMNENEELVRKANHFESQRRREVKENKLQQSNAALKEEIEQLRQQLRDKSADLHDAHNQDAQLRQRLEDEIVELQDENERLRKELDAFDEEFFEEIEDLKFKYAQTMREKQNLEQQINRKQDNKDL</sequence>
<keyword evidence="4" id="KW-1185">Reference proteome</keyword>
<feature type="compositionally biased region" description="Basic and acidic residues" evidence="2">
    <location>
        <begin position="1255"/>
        <end position="1278"/>
    </location>
</feature>
<name>A0A024FVL0_9STRA</name>
<feature type="region of interest" description="Disordered" evidence="2">
    <location>
        <begin position="1246"/>
        <end position="1287"/>
    </location>
</feature>
<feature type="coiled-coil region" evidence="1">
    <location>
        <begin position="21"/>
        <end position="62"/>
    </location>
</feature>
<reference evidence="3 4" key="1">
    <citation type="submission" date="2012-05" db="EMBL/GenBank/DDBJ databases">
        <title>Recombination and specialization in a pathogen metapopulation.</title>
        <authorList>
            <person name="Gardiner A."/>
            <person name="Kemen E."/>
            <person name="Schultz-Larsen T."/>
            <person name="MacLean D."/>
            <person name="Van Oosterhout C."/>
            <person name="Jones J.D.G."/>
        </authorList>
    </citation>
    <scope>NUCLEOTIDE SEQUENCE [LARGE SCALE GENOMIC DNA]</scope>
    <source>
        <strain evidence="3 4">Ac Nc2</strain>
    </source>
</reference>
<proteinExistence type="predicted"/>
<dbReference type="Proteomes" id="UP000053237">
    <property type="component" value="Unassembled WGS sequence"/>
</dbReference>
<feature type="region of interest" description="Disordered" evidence="2">
    <location>
        <begin position="576"/>
        <end position="602"/>
    </location>
</feature>
<accession>A0A024FVL0</accession>
<evidence type="ECO:0000313" key="4">
    <source>
        <dbReference type="Proteomes" id="UP000053237"/>
    </source>
</evidence>
<gene>
    <name evidence="3" type="ORF">BN9_125430</name>
</gene>
<evidence type="ECO:0000256" key="2">
    <source>
        <dbReference type="SAM" id="MobiDB-lite"/>
    </source>
</evidence>
<feature type="coiled-coil region" evidence="1">
    <location>
        <begin position="1879"/>
        <end position="2066"/>
    </location>
</feature>
<evidence type="ECO:0000313" key="3">
    <source>
        <dbReference type="EMBL" id="CCI11203.1"/>
    </source>
</evidence>
<feature type="coiled-coil region" evidence="1">
    <location>
        <begin position="150"/>
        <end position="219"/>
    </location>
</feature>
<feature type="coiled-coil region" evidence="1">
    <location>
        <begin position="1335"/>
        <end position="1523"/>
    </location>
</feature>
<feature type="coiled-coil region" evidence="1">
    <location>
        <begin position="929"/>
        <end position="1009"/>
    </location>
</feature>
<organism evidence="3 4">
    <name type="scientific">Albugo candida</name>
    <dbReference type="NCBI Taxonomy" id="65357"/>
    <lineage>
        <taxon>Eukaryota</taxon>
        <taxon>Sar</taxon>
        <taxon>Stramenopiles</taxon>
        <taxon>Oomycota</taxon>
        <taxon>Peronosporomycetes</taxon>
        <taxon>Albuginales</taxon>
        <taxon>Albuginaceae</taxon>
        <taxon>Albugo</taxon>
    </lineage>
</organism>
<comment type="caution">
    <text evidence="3">The sequence shown here is derived from an EMBL/GenBank/DDBJ whole genome shotgun (WGS) entry which is preliminary data.</text>
</comment>
<dbReference type="OrthoDB" id="73291at2759"/>
<protein>
    <submittedName>
        <fullName evidence="3">Uncharacterized protein</fullName>
    </submittedName>
</protein>
<feature type="region of interest" description="Disordered" evidence="2">
    <location>
        <begin position="1529"/>
        <end position="1551"/>
    </location>
</feature>
<feature type="compositionally biased region" description="Basic and acidic residues" evidence="2">
    <location>
        <begin position="591"/>
        <end position="602"/>
    </location>
</feature>
<feature type="coiled-coil region" evidence="1">
    <location>
        <begin position="1798"/>
        <end position="1846"/>
    </location>
</feature>
<feature type="coiled-coil region" evidence="1">
    <location>
        <begin position="327"/>
        <end position="450"/>
    </location>
</feature>
<evidence type="ECO:0000256" key="1">
    <source>
        <dbReference type="SAM" id="Coils"/>
    </source>
</evidence>